<evidence type="ECO:0000256" key="1">
    <source>
        <dbReference type="ARBA" id="ARBA00022676"/>
    </source>
</evidence>
<dbReference type="Pfam" id="PF13692">
    <property type="entry name" value="Glyco_trans_1_4"/>
    <property type="match status" value="1"/>
</dbReference>
<dbReference type="InterPro" id="IPR028098">
    <property type="entry name" value="Glyco_trans_4-like_N"/>
</dbReference>
<organism evidence="4 5">
    <name type="scientific">Trinickia soli</name>
    <dbReference type="NCBI Taxonomy" id="380675"/>
    <lineage>
        <taxon>Bacteria</taxon>
        <taxon>Pseudomonadati</taxon>
        <taxon>Pseudomonadota</taxon>
        <taxon>Betaproteobacteria</taxon>
        <taxon>Burkholderiales</taxon>
        <taxon>Burkholderiaceae</taxon>
        <taxon>Trinickia</taxon>
    </lineage>
</organism>
<dbReference type="PANTHER" id="PTHR12526:SF510">
    <property type="entry name" value="D-INOSITOL 3-PHOSPHATE GLYCOSYLTRANSFERASE"/>
    <property type="match status" value="1"/>
</dbReference>
<dbReference type="RefSeq" id="WP_102608733.1">
    <property type="nucleotide sequence ID" value="NZ_CADIKD010000001.1"/>
</dbReference>
<dbReference type="SUPFAM" id="SSF53756">
    <property type="entry name" value="UDP-Glycosyltransferase/glycogen phosphorylase"/>
    <property type="match status" value="1"/>
</dbReference>
<proteinExistence type="predicted"/>
<sequence>MPEPHVMLLVSSLGGGGAERVIAELASFLCDCGHRVTLTTLEGDREDAYALDPRVQRLRADIMWDSATVIQRVVNTLRRLSIMRRAIRSVKPDVVISFIDMTNIRVLGALIGTGIPVVVSERTDPRHHRIGPLWEVLRVLTYPMAARVVVQTDSVRDWARRAVARAQVVVIPNAVRAFEPTNPERPAAMPAGRVITAMGRLSHEKGFDLLLDAFAQAGLAGRGWSLVILGEGPKRQALTEQAARLGIASYVSLPGRTREPEAWLRHADIFALSSRYEGFPNVLVEAMQCGAASVAFACDSGPSTIVRDGVDGLLVPDQDVHALALALSRLADDAQLRARLGACARNIVERFSRETVYRQWQALCEDAMAKRRGIRLPG</sequence>
<keyword evidence="1" id="KW-0328">Glycosyltransferase</keyword>
<keyword evidence="2 4" id="KW-0808">Transferase</keyword>
<accession>A0A2N7WCL6</accession>
<dbReference type="PANTHER" id="PTHR12526">
    <property type="entry name" value="GLYCOSYLTRANSFERASE"/>
    <property type="match status" value="1"/>
</dbReference>
<name>A0A2N7WCL6_9BURK</name>
<dbReference type="Pfam" id="PF13579">
    <property type="entry name" value="Glyco_trans_4_4"/>
    <property type="match status" value="1"/>
</dbReference>
<evidence type="ECO:0000313" key="5">
    <source>
        <dbReference type="Proteomes" id="UP000235347"/>
    </source>
</evidence>
<feature type="domain" description="Glycosyltransferase subfamily 4-like N-terminal" evidence="3">
    <location>
        <begin position="16"/>
        <end position="173"/>
    </location>
</feature>
<dbReference type="AlphaFoldDB" id="A0A2N7WCL6"/>
<keyword evidence="5" id="KW-1185">Reference proteome</keyword>
<evidence type="ECO:0000313" key="4">
    <source>
        <dbReference type="EMBL" id="PMS27160.1"/>
    </source>
</evidence>
<dbReference type="EMBL" id="PNYB01000003">
    <property type="protein sequence ID" value="PMS27160.1"/>
    <property type="molecule type" value="Genomic_DNA"/>
</dbReference>
<dbReference type="CDD" id="cd03820">
    <property type="entry name" value="GT4_AmsD-like"/>
    <property type="match status" value="1"/>
</dbReference>
<evidence type="ECO:0000256" key="2">
    <source>
        <dbReference type="ARBA" id="ARBA00022679"/>
    </source>
</evidence>
<reference evidence="4 5" key="1">
    <citation type="submission" date="2018-01" db="EMBL/GenBank/DDBJ databases">
        <title>Whole genome analyses suggest that Burkholderia sensu lato contains two further novel genera in the rhizoxinica-symbiotica group Mycetohabitans gen. nov., and Trinickia gen. nov.: implications for the evolution of diazotrophy and nodulation in the Burkholderiaceae.</title>
        <authorList>
            <person name="Estrada-de los Santos P."/>
            <person name="Palmer M."/>
            <person name="Chavez-Ramirez B."/>
            <person name="Beukes C."/>
            <person name="Steenkamp E.T."/>
            <person name="Hirsch A.M."/>
            <person name="Manyaka P."/>
            <person name="Maluk M."/>
            <person name="Lafos M."/>
            <person name="Crook M."/>
            <person name="Gross E."/>
            <person name="Simon M.F."/>
            <person name="Bueno dos Reis Junior F."/>
            <person name="Poole P.S."/>
            <person name="Venter S.N."/>
            <person name="James E.K."/>
        </authorList>
    </citation>
    <scope>NUCLEOTIDE SEQUENCE [LARGE SCALE GENOMIC DNA]</scope>
    <source>
        <strain evidence="4 5">GP25-8</strain>
    </source>
</reference>
<dbReference type="GO" id="GO:0016757">
    <property type="term" value="F:glycosyltransferase activity"/>
    <property type="evidence" value="ECO:0007669"/>
    <property type="project" value="UniProtKB-KW"/>
</dbReference>
<gene>
    <name evidence="4" type="ORF">C0Z19_05260</name>
</gene>
<comment type="caution">
    <text evidence="4">The sequence shown here is derived from an EMBL/GenBank/DDBJ whole genome shotgun (WGS) entry which is preliminary data.</text>
</comment>
<dbReference type="Proteomes" id="UP000235347">
    <property type="component" value="Unassembled WGS sequence"/>
</dbReference>
<protein>
    <submittedName>
        <fullName evidence="4">Glycosyltransferase family 4 protein</fullName>
    </submittedName>
</protein>
<dbReference type="Gene3D" id="3.40.50.2000">
    <property type="entry name" value="Glycogen Phosphorylase B"/>
    <property type="match status" value="2"/>
</dbReference>
<evidence type="ECO:0000259" key="3">
    <source>
        <dbReference type="Pfam" id="PF13579"/>
    </source>
</evidence>